<keyword evidence="4" id="KW-1185">Reference proteome</keyword>
<feature type="chain" id="PRO_5028900461" description="Lipocalin-like domain-containing protein" evidence="1">
    <location>
        <begin position="20"/>
        <end position="342"/>
    </location>
</feature>
<dbReference type="Pfam" id="PF13944">
    <property type="entry name" value="Calycin_like"/>
    <property type="match status" value="2"/>
</dbReference>
<dbReference type="AlphaFoldDB" id="A0A7G1I0D9"/>
<evidence type="ECO:0000313" key="4">
    <source>
        <dbReference type="Proteomes" id="UP000594042"/>
    </source>
</evidence>
<gene>
    <name evidence="3" type="ORF">Cop2CBH44_25140</name>
</gene>
<dbReference type="KEGG" id="copr:Cop2CBH44_25140"/>
<sequence>MKKCLLLICAALMTMFVDAQEHVFTDDLVVKVNEDSTPAQSTTVTVTETGNGEYTFSLKNFKLSMGEIVLPVGSIILEGVKGETDAQGVTGLTFDESVTIQKGDDSDESWMGPGLGKVPIKMAGKFKDDKLYCDIDINMETLGQVIKVQFGNPFYVFTDDLVVKVNEDSTPAQSTTVTVTETGNGEYTFSLKNFKLSMGEIELPVGSIILEGVKGETDAQGFTTLTFNESVTIQKGDDPEESWMGPNLGPVPIDMTGKFKGDKLYCNIDINMVALSQVIKVQFGSEFSSIEDVKVSDNGKVDVYTLGGILVRRQVEAASATNDLPQGIYIVNGKKVMVNARR</sequence>
<feature type="domain" description="Lipocalin-like" evidence="2">
    <location>
        <begin position="23"/>
        <end position="152"/>
    </location>
</feature>
<dbReference type="Proteomes" id="UP000594042">
    <property type="component" value="Chromosome"/>
</dbReference>
<evidence type="ECO:0000256" key="1">
    <source>
        <dbReference type="SAM" id="SignalP"/>
    </source>
</evidence>
<dbReference type="EMBL" id="AP023322">
    <property type="protein sequence ID" value="BCI64161.1"/>
    <property type="molecule type" value="Genomic_DNA"/>
</dbReference>
<feature type="signal peptide" evidence="1">
    <location>
        <begin position="1"/>
        <end position="19"/>
    </location>
</feature>
<keyword evidence="1" id="KW-0732">Signal</keyword>
<dbReference type="RefSeq" id="WP_200754937.1">
    <property type="nucleotide sequence ID" value="NZ_AP023322.1"/>
</dbReference>
<evidence type="ECO:0000259" key="2">
    <source>
        <dbReference type="Pfam" id="PF13944"/>
    </source>
</evidence>
<dbReference type="Gene3D" id="2.40.128.350">
    <property type="match status" value="1"/>
</dbReference>
<evidence type="ECO:0000313" key="3">
    <source>
        <dbReference type="EMBL" id="BCI64161.1"/>
    </source>
</evidence>
<reference evidence="4" key="1">
    <citation type="submission" date="2020-07" db="EMBL/GenBank/DDBJ databases">
        <title>Complete genome sequencing of Coprobacter sp. strain 2CBH44.</title>
        <authorList>
            <person name="Sakamoto M."/>
            <person name="Murakami T."/>
            <person name="Mori H."/>
        </authorList>
    </citation>
    <scope>NUCLEOTIDE SEQUENCE [LARGE SCALE GENOMIC DNA]</scope>
    <source>
        <strain evidence="4">2CBH44</strain>
    </source>
</reference>
<proteinExistence type="predicted"/>
<organism evidence="3 4">
    <name type="scientific">Coprobacter secundus subsp. similis</name>
    <dbReference type="NCBI Taxonomy" id="2751153"/>
    <lineage>
        <taxon>Bacteria</taxon>
        <taxon>Pseudomonadati</taxon>
        <taxon>Bacteroidota</taxon>
        <taxon>Bacteroidia</taxon>
        <taxon>Bacteroidales</taxon>
        <taxon>Barnesiellaceae</taxon>
        <taxon>Coprobacter</taxon>
    </lineage>
</organism>
<name>A0A7G1I0D9_9BACT</name>
<feature type="domain" description="Lipocalin-like" evidence="2">
    <location>
        <begin position="155"/>
        <end position="284"/>
    </location>
</feature>
<dbReference type="InterPro" id="IPR024311">
    <property type="entry name" value="Lipocalin-like"/>
</dbReference>
<accession>A0A7G1I0D9</accession>
<protein>
    <recommendedName>
        <fullName evidence="2">Lipocalin-like domain-containing protein</fullName>
    </recommendedName>
</protein>